<comment type="similarity">
    <text evidence="2">Belongs to the prokaryotic molybdopterin-containing oxidoreductase family.</text>
</comment>
<dbReference type="InterPro" id="IPR006657">
    <property type="entry name" value="MoPterin_dinucl-bd_dom"/>
</dbReference>
<keyword evidence="6" id="KW-0560">Oxidoreductase</keyword>
<dbReference type="InterPro" id="IPR009010">
    <property type="entry name" value="Asp_de-COase-like_dom_sf"/>
</dbReference>
<keyword evidence="5" id="KW-0574">Periplasm</keyword>
<evidence type="ECO:0000259" key="8">
    <source>
        <dbReference type="Pfam" id="PF00384"/>
    </source>
</evidence>
<organism evidence="11 12">
    <name type="scientific">Saccharopolyspora cebuensis</name>
    <dbReference type="NCBI Taxonomy" id="418759"/>
    <lineage>
        <taxon>Bacteria</taxon>
        <taxon>Bacillati</taxon>
        <taxon>Actinomycetota</taxon>
        <taxon>Actinomycetes</taxon>
        <taxon>Pseudonocardiales</taxon>
        <taxon>Pseudonocardiaceae</taxon>
        <taxon>Saccharopolyspora</taxon>
    </lineage>
</organism>
<dbReference type="Pfam" id="PF00384">
    <property type="entry name" value="Molybdopterin"/>
    <property type="match status" value="1"/>
</dbReference>
<dbReference type="Gene3D" id="3.90.55.10">
    <property type="entry name" value="Dimethylsulfoxide Reductase, domain 3"/>
    <property type="match status" value="1"/>
</dbReference>
<feature type="domain" description="Molybdopterin oxidoreductase N-terminal" evidence="10">
    <location>
        <begin position="7"/>
        <end position="46"/>
    </location>
</feature>
<name>A0ABV4CPL6_9PSEU</name>
<feature type="domain" description="Molybdopterin oxidoreductase" evidence="8">
    <location>
        <begin position="48"/>
        <end position="503"/>
    </location>
</feature>
<evidence type="ECO:0000256" key="3">
    <source>
        <dbReference type="ARBA" id="ARBA00022505"/>
    </source>
</evidence>
<dbReference type="InterPro" id="IPR006655">
    <property type="entry name" value="Mopterin_OxRdtase_prok_CS"/>
</dbReference>
<evidence type="ECO:0000313" key="12">
    <source>
        <dbReference type="Proteomes" id="UP001564626"/>
    </source>
</evidence>
<dbReference type="Gene3D" id="2.40.40.20">
    <property type="match status" value="1"/>
</dbReference>
<evidence type="ECO:0000256" key="4">
    <source>
        <dbReference type="ARBA" id="ARBA00022723"/>
    </source>
</evidence>
<comment type="cofactor">
    <cofactor evidence="1">
        <name>Mo-bis(molybdopterin guanine dinucleotide)</name>
        <dbReference type="ChEBI" id="CHEBI:60539"/>
    </cofactor>
</comment>
<dbReference type="RefSeq" id="WP_345364244.1">
    <property type="nucleotide sequence ID" value="NZ_BAABII010000010.1"/>
</dbReference>
<evidence type="ECO:0000259" key="10">
    <source>
        <dbReference type="Pfam" id="PF18364"/>
    </source>
</evidence>
<dbReference type="PANTHER" id="PTHR43742:SF10">
    <property type="entry name" value="TRIMETHYLAMINE-N-OXIDE REDUCTASE 2"/>
    <property type="match status" value="1"/>
</dbReference>
<dbReference type="Pfam" id="PF18364">
    <property type="entry name" value="Molybdopterin_N"/>
    <property type="match status" value="1"/>
</dbReference>
<dbReference type="SUPFAM" id="SSF50692">
    <property type="entry name" value="ADC-like"/>
    <property type="match status" value="1"/>
</dbReference>
<reference evidence="11 12" key="1">
    <citation type="submission" date="2024-08" db="EMBL/GenBank/DDBJ databases">
        <title>Genome mining of Saccharopolyspora cebuensis PGLac3 from Nigerian medicinal plant.</title>
        <authorList>
            <person name="Ezeobiora C.E."/>
            <person name="Igbokwe N.H."/>
            <person name="Amin D.H."/>
            <person name="Mendie U.E."/>
        </authorList>
    </citation>
    <scope>NUCLEOTIDE SEQUENCE [LARGE SCALE GENOMIC DNA]</scope>
    <source>
        <strain evidence="11 12">PGLac3</strain>
    </source>
</reference>
<accession>A0ABV4CPL6</accession>
<comment type="caution">
    <text evidence="11">The sequence shown here is derived from an EMBL/GenBank/DDBJ whole genome shotgun (WGS) entry which is preliminary data.</text>
</comment>
<feature type="compositionally biased region" description="Basic and acidic residues" evidence="7">
    <location>
        <begin position="57"/>
        <end position="73"/>
    </location>
</feature>
<feature type="domain" description="Molybdopterin dinucleotide-binding" evidence="9">
    <location>
        <begin position="612"/>
        <end position="724"/>
    </location>
</feature>
<evidence type="ECO:0000256" key="5">
    <source>
        <dbReference type="ARBA" id="ARBA00022764"/>
    </source>
</evidence>
<dbReference type="InterPro" id="IPR050612">
    <property type="entry name" value="Prok_Mopterin_Oxidored"/>
</dbReference>
<evidence type="ECO:0000259" key="9">
    <source>
        <dbReference type="Pfam" id="PF01568"/>
    </source>
</evidence>
<protein>
    <submittedName>
        <fullName evidence="11">Molybdopterin-dependent oxidoreductase</fullName>
    </submittedName>
</protein>
<sequence length="748" mass="80850">MAEHRQHSAHWGAFHAAAGRDGLDVRPDPVDPEPSALLRNVPASTRSRVLRPHVRRGFLERGPGPDDARGRDEHVPVPWEQALDLVAGELARVRAEHGPQAVYGGSYGWSSAGRFHHAQSQVHRFLGVTGGYTRSVGNYSYGAALPLLRRVVGDDAPVTRPTTWEVLTRHTGLFVCFGGIPAKNSQVNSGGATRHRTPGHLAAARRGGARFVLVSPLRDDLAAELDADWLAPVPGTDTALMLALAHVLITEGRHDEAFLRRCCEGFEAFRDHVLGRDGGPAKTPGWAEGICGIAAPVIADLAREMARNRTMITLSWSLQRSHRGEQPLWAGIALACLLGQVGLPGGGFGHGYGGMSGVGDVSLPYPLPTLPQGRNPVPDHIPVARIADLLLHPGETVEYDGSVLTYPDIRLVHWAGGNPFHHHQDLTRLRRAFARPDAVVVHEPFWTATARHADIVLPSTTTLERDDIGAARHDGAVVAMHRVLDPVGEARDDYRIFSALAERLGAAAEFTEGRDERQWLQHLYETWRAALPADVAPAEDFAGFWRAGRVDLVVPNAEHVLYADFRADPVAHPLPTPSGRIELRSRTIESFGYDDCPPHPTWLPPAESAYPLHLIANNPATRLHSQLDHGSLSAGSKVRGREPVRLHPDDAAARGIADGDVVRLHNERGSCLAGAVLSEALRPGVVQLSTGAWFDPSAPEVATCVHGNPNVLTTDEGTSRLGQGTTGQLSRVEVARWDGPLPPVRAHG</sequence>
<dbReference type="InterPro" id="IPR041460">
    <property type="entry name" value="Molybdopterin_N"/>
</dbReference>
<dbReference type="Gene3D" id="3.40.228.10">
    <property type="entry name" value="Dimethylsulfoxide Reductase, domain 2"/>
    <property type="match status" value="1"/>
</dbReference>
<dbReference type="InterPro" id="IPR041954">
    <property type="entry name" value="CT_DMSOR/BSOR/TMAOR"/>
</dbReference>
<dbReference type="Pfam" id="PF01568">
    <property type="entry name" value="Molydop_binding"/>
    <property type="match status" value="1"/>
</dbReference>
<keyword evidence="3" id="KW-0500">Molybdenum</keyword>
<dbReference type="Gene3D" id="3.40.50.740">
    <property type="match status" value="1"/>
</dbReference>
<dbReference type="PANTHER" id="PTHR43742">
    <property type="entry name" value="TRIMETHYLAMINE-N-OXIDE REDUCTASE"/>
    <property type="match status" value="1"/>
</dbReference>
<keyword evidence="4" id="KW-0479">Metal-binding</keyword>
<dbReference type="CDD" id="cd02793">
    <property type="entry name" value="MopB_CT_DMSOR-BSOR-TMAOR"/>
    <property type="match status" value="1"/>
</dbReference>
<dbReference type="PROSITE" id="PS00490">
    <property type="entry name" value="MOLYBDOPTERIN_PROK_2"/>
    <property type="match status" value="1"/>
</dbReference>
<evidence type="ECO:0000256" key="1">
    <source>
        <dbReference type="ARBA" id="ARBA00001942"/>
    </source>
</evidence>
<dbReference type="SUPFAM" id="SSF53706">
    <property type="entry name" value="Formate dehydrogenase/DMSO reductase, domains 1-3"/>
    <property type="match status" value="1"/>
</dbReference>
<dbReference type="Proteomes" id="UP001564626">
    <property type="component" value="Unassembled WGS sequence"/>
</dbReference>
<dbReference type="PROSITE" id="PS00932">
    <property type="entry name" value="MOLYBDOPTERIN_PROK_3"/>
    <property type="match status" value="1"/>
</dbReference>
<proteinExistence type="inferred from homology"/>
<evidence type="ECO:0000313" key="11">
    <source>
        <dbReference type="EMBL" id="MEY8043050.1"/>
    </source>
</evidence>
<gene>
    <name evidence="11" type="ORF">AB8O55_26890</name>
</gene>
<dbReference type="InterPro" id="IPR006656">
    <property type="entry name" value="Mopterin_OxRdtase"/>
</dbReference>
<evidence type="ECO:0000256" key="7">
    <source>
        <dbReference type="SAM" id="MobiDB-lite"/>
    </source>
</evidence>
<evidence type="ECO:0000256" key="6">
    <source>
        <dbReference type="ARBA" id="ARBA00023002"/>
    </source>
</evidence>
<keyword evidence="12" id="KW-1185">Reference proteome</keyword>
<dbReference type="EMBL" id="JBGEHV010000075">
    <property type="protein sequence ID" value="MEY8043050.1"/>
    <property type="molecule type" value="Genomic_DNA"/>
</dbReference>
<evidence type="ECO:0000256" key="2">
    <source>
        <dbReference type="ARBA" id="ARBA00010312"/>
    </source>
</evidence>
<feature type="region of interest" description="Disordered" evidence="7">
    <location>
        <begin position="21"/>
        <end position="73"/>
    </location>
</feature>